<dbReference type="OrthoDB" id="10547423at2759"/>
<feature type="non-terminal residue" evidence="2">
    <location>
        <position position="1"/>
    </location>
</feature>
<protein>
    <submittedName>
        <fullName evidence="2">Uncharacterized protein</fullName>
    </submittedName>
</protein>
<sequence>MMQTIGHRLSAFAVLVVIQVISLRAVLTGGVVANDNHQMITISSTNTSNASSFTSRCPVLDANPIDSEDVIFLSSWQTMKYWTSNSALHSSKTIDVLDSVNASNDRKLTAIDFYASEDHCVNVLVWAELTTKTVLAVNSLNKTIYLALFQFSRIDVFDIERQVISNFLTNVSKPVDIAIDSERQMLFWIENWTCISQTSLTHVNIVKMCSTKARAI</sequence>
<feature type="chain" id="PRO_5036403477" evidence="1">
    <location>
        <begin position="26"/>
        <end position="216"/>
    </location>
</feature>
<dbReference type="AlphaFoldDB" id="A0A7R9L8Z6"/>
<gene>
    <name evidence="2" type="ORF">OSB1V03_LOCUS16798</name>
</gene>
<evidence type="ECO:0000313" key="2">
    <source>
        <dbReference type="EMBL" id="CAD7636955.1"/>
    </source>
</evidence>
<keyword evidence="1" id="KW-0732">Signal</keyword>
<evidence type="ECO:0000256" key="1">
    <source>
        <dbReference type="SAM" id="SignalP"/>
    </source>
</evidence>
<reference evidence="2" key="1">
    <citation type="submission" date="2020-11" db="EMBL/GenBank/DDBJ databases">
        <authorList>
            <person name="Tran Van P."/>
        </authorList>
    </citation>
    <scope>NUCLEOTIDE SEQUENCE</scope>
</reference>
<evidence type="ECO:0000313" key="3">
    <source>
        <dbReference type="Proteomes" id="UP000759131"/>
    </source>
</evidence>
<dbReference type="EMBL" id="CAJPIZ010019185">
    <property type="protein sequence ID" value="CAG2116843.1"/>
    <property type="molecule type" value="Genomic_DNA"/>
</dbReference>
<dbReference type="EMBL" id="OC873760">
    <property type="protein sequence ID" value="CAD7636955.1"/>
    <property type="molecule type" value="Genomic_DNA"/>
</dbReference>
<dbReference type="InterPro" id="IPR011042">
    <property type="entry name" value="6-blade_b-propeller_TolB-like"/>
</dbReference>
<dbReference type="Gene3D" id="2.120.10.30">
    <property type="entry name" value="TolB, C-terminal domain"/>
    <property type="match status" value="1"/>
</dbReference>
<accession>A0A7R9L8Z6</accession>
<organism evidence="2">
    <name type="scientific">Medioppia subpectinata</name>
    <dbReference type="NCBI Taxonomy" id="1979941"/>
    <lineage>
        <taxon>Eukaryota</taxon>
        <taxon>Metazoa</taxon>
        <taxon>Ecdysozoa</taxon>
        <taxon>Arthropoda</taxon>
        <taxon>Chelicerata</taxon>
        <taxon>Arachnida</taxon>
        <taxon>Acari</taxon>
        <taxon>Acariformes</taxon>
        <taxon>Sarcoptiformes</taxon>
        <taxon>Oribatida</taxon>
        <taxon>Brachypylina</taxon>
        <taxon>Oppioidea</taxon>
        <taxon>Oppiidae</taxon>
        <taxon>Medioppia</taxon>
    </lineage>
</organism>
<proteinExistence type="predicted"/>
<keyword evidence="3" id="KW-1185">Reference proteome</keyword>
<dbReference type="Proteomes" id="UP000759131">
    <property type="component" value="Unassembled WGS sequence"/>
</dbReference>
<feature type="signal peptide" evidence="1">
    <location>
        <begin position="1"/>
        <end position="25"/>
    </location>
</feature>
<name>A0A7R9L8Z6_9ACAR</name>